<proteinExistence type="predicted"/>
<comment type="caution">
    <text evidence="1">The sequence shown here is derived from an EMBL/GenBank/DDBJ whole genome shotgun (WGS) entry which is preliminary data.</text>
</comment>
<reference evidence="1 2" key="1">
    <citation type="journal article" date="2022" name="New Phytol.">
        <title>Ecological generalism drives hyperdiversity of secondary metabolite gene clusters in xylarialean endophytes.</title>
        <authorList>
            <person name="Franco M.E.E."/>
            <person name="Wisecaver J.H."/>
            <person name="Arnold A.E."/>
            <person name="Ju Y.M."/>
            <person name="Slot J.C."/>
            <person name="Ahrendt S."/>
            <person name="Moore L.P."/>
            <person name="Eastman K.E."/>
            <person name="Scott K."/>
            <person name="Konkel Z."/>
            <person name="Mondo S.J."/>
            <person name="Kuo A."/>
            <person name="Hayes R.D."/>
            <person name="Haridas S."/>
            <person name="Andreopoulos B."/>
            <person name="Riley R."/>
            <person name="LaButti K."/>
            <person name="Pangilinan J."/>
            <person name="Lipzen A."/>
            <person name="Amirebrahimi M."/>
            <person name="Yan J."/>
            <person name="Adam C."/>
            <person name="Keymanesh K."/>
            <person name="Ng V."/>
            <person name="Louie K."/>
            <person name="Northen T."/>
            <person name="Drula E."/>
            <person name="Henrissat B."/>
            <person name="Hsieh H.M."/>
            <person name="Youens-Clark K."/>
            <person name="Lutzoni F."/>
            <person name="Miadlikowska J."/>
            <person name="Eastwood D.C."/>
            <person name="Hamelin R.C."/>
            <person name="Grigoriev I.V."/>
            <person name="U'Ren J.M."/>
        </authorList>
    </citation>
    <scope>NUCLEOTIDE SEQUENCE [LARGE SCALE GENOMIC DNA]</scope>
    <source>
        <strain evidence="1 2">ER1909</strain>
    </source>
</reference>
<accession>A0ACC0DH31</accession>
<gene>
    <name evidence="1" type="ORF">F4821DRAFT_225825</name>
</gene>
<protein>
    <submittedName>
        <fullName evidence="1">Uncharacterized protein</fullName>
    </submittedName>
</protein>
<dbReference type="Proteomes" id="UP001497680">
    <property type="component" value="Unassembled WGS sequence"/>
</dbReference>
<sequence>MSQYSASKMDRPEPGLIKWSPNPAYDTFLHVNLQHRVVQLYEPTGLAQPGNFEYEKSSKYDEIPPLTTYDWAPAHPGLVAIGTATGTVDLINLHSDSNSHLELPIRITRTCQAVAFNTGTLLAVGLERVRNDQCLKIFDVNRLTALESGTSWTSVDGSMKEVIGLEASISISSTKFFEDNPQVLVAGIKNQGIRIYDLRDPQGAVINYQTKCNNNLAIDYADQNYFASSSLDKPGLVIWDRRATSRPSSSRFYLDAVDTDDLPWGAALNIDKAIDVKDANFQDRGSLIRSLRFCRDRSGLIAVLSRTGQLKVLDTKKEFTSQEVDNKDSPEILEVRKSYELDMNYAKERKDDRIVSFDWLNLDSPALTPRVIALRANGAFEILEKPSYTSEHIYKLVPWRAPHRGLEGGASYHSFMQFDAIQYPEMMGSLNIDKAFVDKSLFGNEKESANAIVQQALLTPSPTLDPVSDLEASSEPLPELLTNASKISDKLRGLRRYSNDVLKATKQLSDKAQERSSVDKLDRSLTDLSIKGNSLPSNQQLHERLLISIRDTKGFPKDAQVVLDHAMLFRAKEKYLFDYSANKEIIADDPWLGELWDWVAGAEEAAADMGMVAQGVDLSYTGVCNIWTGDLGFNSVARLAEGTKPPDVATWERCLREINEATRQPKYDGVNTKKLAHRQAALRICGWGRSTDMPLSDHANIPHSERNSAWYTMETARALFGGDFEKAVQILKGASTEYPELFFVSLALQLKSQGNKSVEPSQLDFDDAVASKTDPYLRAISSLIATNDWEHIANQESLPLRERTFVALRYFDDAKLTKWLDKELAKAIETGDIEGIVLTGITDKLVDIFAKYIEKFNDVQTATLVLSICAPRYINDYRCRAWRNAYRAYLQRHKAFLQRTKFEVESTKKSKRGGVPTITPPSRQIALRCVYCDAEYELAKAGGSGPGMGAGGVGVGLASSKGQTSTNPLTATNINAGISCPNCGRHLPRCVVCLEVVGVPRSDKPEASPDPQVRVAARFPTFCLKCEHVLHLDHARQWFARHVECPVPECRCRCNFRANPELNYH</sequence>
<name>A0ACC0DH31_9PEZI</name>
<keyword evidence="2" id="KW-1185">Reference proteome</keyword>
<evidence type="ECO:0000313" key="1">
    <source>
        <dbReference type="EMBL" id="KAI6091898.1"/>
    </source>
</evidence>
<dbReference type="EMBL" id="MU394285">
    <property type="protein sequence ID" value="KAI6091898.1"/>
    <property type="molecule type" value="Genomic_DNA"/>
</dbReference>
<evidence type="ECO:0000313" key="2">
    <source>
        <dbReference type="Proteomes" id="UP001497680"/>
    </source>
</evidence>
<organism evidence="1 2">
    <name type="scientific">Hypoxylon rubiginosum</name>
    <dbReference type="NCBI Taxonomy" id="110542"/>
    <lineage>
        <taxon>Eukaryota</taxon>
        <taxon>Fungi</taxon>
        <taxon>Dikarya</taxon>
        <taxon>Ascomycota</taxon>
        <taxon>Pezizomycotina</taxon>
        <taxon>Sordariomycetes</taxon>
        <taxon>Xylariomycetidae</taxon>
        <taxon>Xylariales</taxon>
        <taxon>Hypoxylaceae</taxon>
        <taxon>Hypoxylon</taxon>
    </lineage>
</organism>